<dbReference type="EMBL" id="FOGQ01000004">
    <property type="protein sequence ID" value="SER87603.1"/>
    <property type="molecule type" value="Genomic_DNA"/>
</dbReference>
<keyword evidence="1" id="KW-0067">ATP-binding</keyword>
<dbReference type="SUPFAM" id="SSF56059">
    <property type="entry name" value="Glutathione synthetase ATP-binding domain-like"/>
    <property type="match status" value="1"/>
</dbReference>
<evidence type="ECO:0000259" key="2">
    <source>
        <dbReference type="PROSITE" id="PS50975"/>
    </source>
</evidence>
<dbReference type="Gene3D" id="3.30.470.20">
    <property type="entry name" value="ATP-grasp fold, B domain"/>
    <property type="match status" value="1"/>
</dbReference>
<dbReference type="GO" id="GO:0018169">
    <property type="term" value="F:ribosomal S6-glutamic acid ligase activity"/>
    <property type="evidence" value="ECO:0007669"/>
    <property type="project" value="TreeGrafter"/>
</dbReference>
<keyword evidence="3" id="KW-0436">Ligase</keyword>
<dbReference type="AlphaFoldDB" id="A0A1H9ST76"/>
<dbReference type="GO" id="GO:0046872">
    <property type="term" value="F:metal ion binding"/>
    <property type="evidence" value="ECO:0007669"/>
    <property type="project" value="InterPro"/>
</dbReference>
<feature type="domain" description="ATP-grasp" evidence="2">
    <location>
        <begin position="75"/>
        <end position="258"/>
    </location>
</feature>
<dbReference type="GO" id="GO:0005737">
    <property type="term" value="C:cytoplasm"/>
    <property type="evidence" value="ECO:0007669"/>
    <property type="project" value="TreeGrafter"/>
</dbReference>
<keyword evidence="4" id="KW-1185">Reference proteome</keyword>
<dbReference type="STRING" id="1121357.SAMN05661109_01239"/>
<dbReference type="InterPro" id="IPR011761">
    <property type="entry name" value="ATP-grasp"/>
</dbReference>
<dbReference type="Proteomes" id="UP000198929">
    <property type="component" value="Unassembled WGS sequence"/>
</dbReference>
<evidence type="ECO:0000313" key="4">
    <source>
        <dbReference type="Proteomes" id="UP000198929"/>
    </source>
</evidence>
<gene>
    <name evidence="3" type="ORF">SAMN05661109_01239</name>
</gene>
<protein>
    <submittedName>
        <fullName evidence="3">Gamma-F420-2:alpha-L-glutamate ligase</fullName>
    </submittedName>
</protein>
<dbReference type="InterPro" id="IPR013651">
    <property type="entry name" value="ATP-grasp_RimK-type"/>
</dbReference>
<dbReference type="PANTHER" id="PTHR21621:SF0">
    <property type="entry name" value="BETA-CITRYLGLUTAMATE SYNTHASE B-RELATED"/>
    <property type="match status" value="1"/>
</dbReference>
<accession>A0A1H9ST76</accession>
<sequence length="260" mass="28557">MRSMWLVYDTLRAQRNRWMINHYIATAPRHGLQCTLVLADGPLPDAVPELALFRCVAPALRAQLEQRGVVCHNGTELAAIANDKWATYQYFKERGCAVMETQLAAGHTLVPPFVVKPRDGHGGAGVELVREPVQQSLRGADENLIVQALADTPGVDLRVYLLGGSVQAAMLRRSNTSFKSNFSLGGSAQVYPLNDDALAAIAQLVQVAPILSQGLCGVDFIRHQGRWVLNEIEDVVGMRMLYTQTQLDIVDKHLAYLAQA</sequence>
<dbReference type="PANTHER" id="PTHR21621">
    <property type="entry name" value="RIBOSOMAL PROTEIN S6 MODIFICATION PROTEIN"/>
    <property type="match status" value="1"/>
</dbReference>
<organism evidence="3 4">
    <name type="scientific">Corynebacterium cystitidis DSM 20524</name>
    <dbReference type="NCBI Taxonomy" id="1121357"/>
    <lineage>
        <taxon>Bacteria</taxon>
        <taxon>Bacillati</taxon>
        <taxon>Actinomycetota</taxon>
        <taxon>Actinomycetes</taxon>
        <taxon>Mycobacteriales</taxon>
        <taxon>Corynebacteriaceae</taxon>
        <taxon>Corynebacterium</taxon>
    </lineage>
</organism>
<evidence type="ECO:0000313" key="3">
    <source>
        <dbReference type="EMBL" id="SER87603.1"/>
    </source>
</evidence>
<dbReference type="RefSeq" id="WP_157728341.1">
    <property type="nucleotide sequence ID" value="NZ_CP047199.1"/>
</dbReference>
<dbReference type="GO" id="GO:0009432">
    <property type="term" value="P:SOS response"/>
    <property type="evidence" value="ECO:0007669"/>
    <property type="project" value="TreeGrafter"/>
</dbReference>
<proteinExistence type="predicted"/>
<dbReference type="Pfam" id="PF08443">
    <property type="entry name" value="RimK"/>
    <property type="match status" value="1"/>
</dbReference>
<reference evidence="4" key="1">
    <citation type="submission" date="2016-10" db="EMBL/GenBank/DDBJ databases">
        <authorList>
            <person name="Varghese N."/>
            <person name="Submissions S."/>
        </authorList>
    </citation>
    <scope>NUCLEOTIDE SEQUENCE [LARGE SCALE GENOMIC DNA]</scope>
    <source>
        <strain evidence="4">DSM 20524</strain>
    </source>
</reference>
<name>A0A1H9ST76_9CORY</name>
<dbReference type="GO" id="GO:0005524">
    <property type="term" value="F:ATP binding"/>
    <property type="evidence" value="ECO:0007669"/>
    <property type="project" value="UniProtKB-UniRule"/>
</dbReference>
<dbReference type="PROSITE" id="PS50975">
    <property type="entry name" value="ATP_GRASP"/>
    <property type="match status" value="1"/>
</dbReference>
<evidence type="ECO:0000256" key="1">
    <source>
        <dbReference type="PROSITE-ProRule" id="PRU00409"/>
    </source>
</evidence>
<keyword evidence="1" id="KW-0547">Nucleotide-binding</keyword>